<sequence length="175" mass="19706">MTQFETERLILRPMTAADHDALADMLFDSQVVAYLRYRRVQSPAAFEQLFTTHFLADTTTVFGIERRRDHQLIGFYEFHGSGATGELTYALSPAAWGHGYVAEAGNCLMHYGFETLNYETIEAHYASANPNSGRVMAKMGMQAAGELHTFTSDKGEVIHVMRYLLTKATWRQLSA</sequence>
<dbReference type="PROSITE" id="PS51186">
    <property type="entry name" value="GNAT"/>
    <property type="match status" value="1"/>
</dbReference>
<proteinExistence type="predicted"/>
<dbReference type="Proteomes" id="UP000076882">
    <property type="component" value="Unassembled WGS sequence"/>
</dbReference>
<accession>A0A162F9M4</accession>
<comment type="caution">
    <text evidence="2">The sequence shown here is derived from an EMBL/GenBank/DDBJ whole genome shotgun (WGS) entry which is preliminary data.</text>
</comment>
<keyword evidence="2" id="KW-0808">Transferase</keyword>
<dbReference type="PANTHER" id="PTHR43792">
    <property type="entry name" value="GNAT FAMILY, PUTATIVE (AFU_ORTHOLOGUE AFUA_3G00765)-RELATED-RELATED"/>
    <property type="match status" value="1"/>
</dbReference>
<dbReference type="EC" id="2.3.1.128" evidence="3"/>
<dbReference type="EMBL" id="LUXM01000001">
    <property type="protein sequence ID" value="KZU99018.1"/>
    <property type="molecule type" value="Genomic_DNA"/>
</dbReference>
<dbReference type="KEGG" id="lpb:SH83_12210"/>
<reference evidence="2 4" key="1">
    <citation type="submission" date="2016-03" db="EMBL/GenBank/DDBJ databases">
        <title>Comparative genomics of 54 Lactobacillus plantarum strains reveals genomic uncoupling from niche constraints.</title>
        <authorList>
            <person name="Martino M.E."/>
        </authorList>
    </citation>
    <scope>NUCLEOTIDE SEQUENCE [LARGE SCALE GENOMIC DNA]</scope>
    <source>
        <strain evidence="2 4">19.1</strain>
    </source>
</reference>
<dbReference type="Proteomes" id="UP000094892">
    <property type="component" value="Unassembled WGS sequence"/>
</dbReference>
<dbReference type="PANTHER" id="PTHR43792:SF1">
    <property type="entry name" value="N-ACETYLTRANSFERASE DOMAIN-CONTAINING PROTEIN"/>
    <property type="match status" value="1"/>
</dbReference>
<evidence type="ECO:0000313" key="2">
    <source>
        <dbReference type="EMBL" id="KZU99018.1"/>
    </source>
</evidence>
<dbReference type="Pfam" id="PF13302">
    <property type="entry name" value="Acetyltransf_3"/>
    <property type="match status" value="1"/>
</dbReference>
<protein>
    <submittedName>
        <fullName evidence="2">GCN5-related N-acetyltransferase</fullName>
    </submittedName>
    <submittedName>
        <fullName evidence="3">Ribosomal-protein-alanine N-acetyltransferase</fullName>
        <ecNumber evidence="3">2.3.1.128</ecNumber>
    </submittedName>
</protein>
<organism evidence="2 4">
    <name type="scientific">Lactiplantibacillus plantarum</name>
    <name type="common">Lactobacillus plantarum</name>
    <dbReference type="NCBI Taxonomy" id="1590"/>
    <lineage>
        <taxon>Bacteria</taxon>
        <taxon>Bacillati</taxon>
        <taxon>Bacillota</taxon>
        <taxon>Bacilli</taxon>
        <taxon>Lactobacillales</taxon>
        <taxon>Lactobacillaceae</taxon>
        <taxon>Lactiplantibacillus</taxon>
    </lineage>
</organism>
<feature type="domain" description="N-acetyltransferase" evidence="1">
    <location>
        <begin position="9"/>
        <end position="166"/>
    </location>
</feature>
<dbReference type="InterPro" id="IPR000182">
    <property type="entry name" value="GNAT_dom"/>
</dbReference>
<dbReference type="Gene3D" id="3.40.630.30">
    <property type="match status" value="1"/>
</dbReference>
<dbReference type="GO" id="GO:0016747">
    <property type="term" value="F:acyltransferase activity, transferring groups other than amino-acyl groups"/>
    <property type="evidence" value="ECO:0007669"/>
    <property type="project" value="InterPro"/>
</dbReference>
<dbReference type="SUPFAM" id="SSF55729">
    <property type="entry name" value="Acyl-CoA N-acyltransferases (Nat)"/>
    <property type="match status" value="1"/>
</dbReference>
<evidence type="ECO:0000313" key="3">
    <source>
        <dbReference type="EMBL" id="ODO62622.1"/>
    </source>
</evidence>
<evidence type="ECO:0000259" key="1">
    <source>
        <dbReference type="PROSITE" id="PS51186"/>
    </source>
</evidence>
<evidence type="ECO:0000313" key="5">
    <source>
        <dbReference type="Proteomes" id="UP000094892"/>
    </source>
</evidence>
<dbReference type="PATRIC" id="fig|1590.144.peg.2529"/>
<dbReference type="RefSeq" id="WP_021356584.1">
    <property type="nucleotide sequence ID" value="NZ_AP018405.1"/>
</dbReference>
<dbReference type="InterPro" id="IPR016181">
    <property type="entry name" value="Acyl_CoA_acyltransferase"/>
</dbReference>
<evidence type="ECO:0000313" key="4">
    <source>
        <dbReference type="Proteomes" id="UP000076882"/>
    </source>
</evidence>
<dbReference type="EMBL" id="MCOL01000001">
    <property type="protein sequence ID" value="ODO62622.1"/>
    <property type="molecule type" value="Genomic_DNA"/>
</dbReference>
<keyword evidence="3" id="KW-0012">Acyltransferase</keyword>
<name>A0A162F9M4_LACPN</name>
<dbReference type="InterPro" id="IPR051531">
    <property type="entry name" value="N-acetyltransferase"/>
</dbReference>
<reference evidence="3 5" key="2">
    <citation type="submission" date="2016-08" db="EMBL/GenBank/DDBJ databases">
        <title>Genome sequencing of Lactobacillus plantarum JSA22, isolated from fermented soybean paste.</title>
        <authorList>
            <person name="Choi H.S."/>
        </authorList>
    </citation>
    <scope>NUCLEOTIDE SEQUENCE [LARGE SCALE GENOMIC DNA]</scope>
    <source>
        <strain evidence="3 5">JSA22</strain>
    </source>
</reference>
<dbReference type="AlphaFoldDB" id="A0A162F9M4"/>
<dbReference type="GeneID" id="77216091"/>
<gene>
    <name evidence="2" type="ORF">Lp19_0080</name>
    <name evidence="3" type="ORF">LPJSA22_02640</name>
</gene>